<evidence type="ECO:0000313" key="8">
    <source>
        <dbReference type="Proteomes" id="UP000030106"/>
    </source>
</evidence>
<dbReference type="Gene3D" id="1.10.101.10">
    <property type="entry name" value="PGBD-like superfamily/PGBD"/>
    <property type="match status" value="1"/>
</dbReference>
<dbReference type="SMART" id="SM00644">
    <property type="entry name" value="Ami_2"/>
    <property type="match status" value="1"/>
</dbReference>
<evidence type="ECO:0000259" key="6">
    <source>
        <dbReference type="SMART" id="SM00644"/>
    </source>
</evidence>
<dbReference type="SUPFAM" id="SSF47090">
    <property type="entry name" value="PGBD-like"/>
    <property type="match status" value="1"/>
</dbReference>
<dbReference type="EC" id="3.5.1.28" evidence="3"/>
<dbReference type="SUPFAM" id="SSF55846">
    <property type="entry name" value="N-acetylmuramoyl-L-alanine amidase-like"/>
    <property type="match status" value="1"/>
</dbReference>
<dbReference type="InterPro" id="IPR035439">
    <property type="entry name" value="UPF0145_dom_sf"/>
</dbReference>
<dbReference type="Pfam" id="PF01510">
    <property type="entry name" value="Amidase_2"/>
    <property type="match status" value="1"/>
</dbReference>
<evidence type="ECO:0000256" key="3">
    <source>
        <dbReference type="ARBA" id="ARBA00011901"/>
    </source>
</evidence>
<organism evidence="7 8">
    <name type="scientific">Beauveria bassiana D1-5</name>
    <dbReference type="NCBI Taxonomy" id="1245745"/>
    <lineage>
        <taxon>Eukaryota</taxon>
        <taxon>Fungi</taxon>
        <taxon>Dikarya</taxon>
        <taxon>Ascomycota</taxon>
        <taxon>Pezizomycotina</taxon>
        <taxon>Sordariomycetes</taxon>
        <taxon>Hypocreomycetidae</taxon>
        <taxon>Hypocreales</taxon>
        <taxon>Cordycipitaceae</taxon>
        <taxon>Beauveria</taxon>
    </lineage>
</organism>
<gene>
    <name evidence="7" type="ORF">BBAD15_g2876</name>
</gene>
<reference evidence="7 8" key="1">
    <citation type="submission" date="2012-10" db="EMBL/GenBank/DDBJ databases">
        <title>Genome sequencing and analysis of entomopathogenic fungi Beauveria bassiana D1-5.</title>
        <authorList>
            <person name="Li Q."/>
            <person name="Wang L."/>
            <person name="Zhang Z."/>
            <person name="Wang Q."/>
            <person name="Ren J."/>
            <person name="Wang M."/>
            <person name="Xu W."/>
            <person name="Wang J."/>
            <person name="Lu Y."/>
            <person name="Du Q."/>
            <person name="Sun Z."/>
        </authorList>
    </citation>
    <scope>NUCLEOTIDE SEQUENCE [LARGE SCALE GENOMIC DNA]</scope>
    <source>
        <strain evidence="7 8">D1-5</strain>
    </source>
</reference>
<dbReference type="GO" id="GO:0009254">
    <property type="term" value="P:peptidoglycan turnover"/>
    <property type="evidence" value="ECO:0007669"/>
    <property type="project" value="TreeGrafter"/>
</dbReference>
<dbReference type="AlphaFoldDB" id="A0A0A2VUS8"/>
<dbReference type="Gene3D" id="3.40.80.10">
    <property type="entry name" value="Peptidoglycan recognition protein-like"/>
    <property type="match status" value="1"/>
</dbReference>
<dbReference type="HOGENOM" id="CLU_049290_2_1_1"/>
<dbReference type="InterPro" id="IPR002765">
    <property type="entry name" value="UPF0145_YbjQ-like"/>
</dbReference>
<evidence type="ECO:0000256" key="5">
    <source>
        <dbReference type="ARBA" id="ARBA00023316"/>
    </source>
</evidence>
<dbReference type="InterPro" id="IPR036366">
    <property type="entry name" value="PGBDSf"/>
</dbReference>
<comment type="catalytic activity">
    <reaction evidence="1">
        <text>Hydrolyzes the link between N-acetylmuramoyl residues and L-amino acid residues in certain cell-wall glycopeptides.</text>
        <dbReference type="EC" id="3.5.1.28"/>
    </reaction>
</comment>
<evidence type="ECO:0000256" key="2">
    <source>
        <dbReference type="ARBA" id="ARBA00007553"/>
    </source>
</evidence>
<dbReference type="FunFam" id="3.40.80.10:FF:000003">
    <property type="entry name" value="N-acetylmuramoyl-L-alanine amidase"/>
    <property type="match status" value="1"/>
</dbReference>
<name>A0A0A2VUS8_BEABA</name>
<dbReference type="SUPFAM" id="SSF117782">
    <property type="entry name" value="YbjQ-like"/>
    <property type="match status" value="1"/>
</dbReference>
<comment type="caution">
    <text evidence="7">The sequence shown here is derived from an EMBL/GenBank/DDBJ whole genome shotgun (WGS) entry which is preliminary data.</text>
</comment>
<dbReference type="InterPro" id="IPR002502">
    <property type="entry name" value="Amidase_domain"/>
</dbReference>
<feature type="domain" description="N-acetylmuramoyl-L-alanine amidase" evidence="6">
    <location>
        <begin position="117"/>
        <end position="263"/>
    </location>
</feature>
<dbReference type="InterPro" id="IPR036505">
    <property type="entry name" value="Amidase/PGRP_sf"/>
</dbReference>
<dbReference type="Pfam" id="PF01906">
    <property type="entry name" value="YbjQ_1"/>
    <property type="match status" value="1"/>
</dbReference>
<dbReference type="HAMAP" id="MF_00338">
    <property type="entry name" value="UPF0145"/>
    <property type="match status" value="1"/>
</dbReference>
<dbReference type="STRING" id="1245745.A0A0A2VUS8"/>
<dbReference type="NCBIfam" id="NF002776">
    <property type="entry name" value="PRK02877.1"/>
    <property type="match status" value="1"/>
</dbReference>
<dbReference type="PANTHER" id="PTHR30417:SF1">
    <property type="entry name" value="N-ACETYLMURAMOYL-L-ALANINE AMIDASE AMID"/>
    <property type="match status" value="1"/>
</dbReference>
<dbReference type="Proteomes" id="UP000030106">
    <property type="component" value="Unassembled WGS sequence"/>
</dbReference>
<dbReference type="PANTHER" id="PTHR30417">
    <property type="entry name" value="N-ACETYLMURAMOYL-L-ALANINE AMIDASE AMID"/>
    <property type="match status" value="1"/>
</dbReference>
<dbReference type="GO" id="GO:0071555">
    <property type="term" value="P:cell wall organization"/>
    <property type="evidence" value="ECO:0007669"/>
    <property type="project" value="UniProtKB-KW"/>
</dbReference>
<comment type="similarity">
    <text evidence="2">Belongs to the N-acetylmuramoyl-L-alanine amidase 2 family.</text>
</comment>
<dbReference type="InterPro" id="IPR051206">
    <property type="entry name" value="NAMLAA_amidase_2"/>
</dbReference>
<dbReference type="InterPro" id="IPR036365">
    <property type="entry name" value="PGBD-like_sf"/>
</dbReference>
<dbReference type="Gene3D" id="6.20.370.150">
    <property type="match status" value="1"/>
</dbReference>
<accession>A0A0A2VUS8</accession>
<keyword evidence="4" id="KW-0378">Hydrolase</keyword>
<dbReference type="CDD" id="cd06583">
    <property type="entry name" value="PGRP"/>
    <property type="match status" value="1"/>
</dbReference>
<dbReference type="GO" id="GO:0008745">
    <property type="term" value="F:N-acetylmuramoyl-L-alanine amidase activity"/>
    <property type="evidence" value="ECO:0007669"/>
    <property type="project" value="UniProtKB-EC"/>
</dbReference>
<evidence type="ECO:0000256" key="4">
    <source>
        <dbReference type="ARBA" id="ARBA00022801"/>
    </source>
</evidence>
<sequence>MQFTTTPGLEGHTITEYCGVVTGEAILGANIFRDFFAGVRDIVGGRSGAYEKELRKARDIAFREIQEQAESLGANAVVGIDIDYETVGKDGTLALALLLAGCAGQKGIVDRGSYKVDTTRQAQAAYPRIKILVIHYTADDFSGSLSTLTDRNVSAHYLVPANPPLSGGKPVVWQLVPEEQLAWHAGVSFWRGATRINDTSVGIELENQGYTRVGGIQRFYPFRQPQIAVLEDLAKQIIARYNIAPQNVVAHGDIAPQRKVDPGPLFPWKQFADNGIGAWPDAARVAFYLNGRGPLQPVDKKDLLDVLSRYGYEVLPGMTDAQQKRVITAFQMHFRPANYSGEADAESLAIAEALLEKYGQG</sequence>
<dbReference type="GO" id="GO:0019867">
    <property type="term" value="C:outer membrane"/>
    <property type="evidence" value="ECO:0007669"/>
    <property type="project" value="TreeGrafter"/>
</dbReference>
<evidence type="ECO:0000256" key="1">
    <source>
        <dbReference type="ARBA" id="ARBA00001561"/>
    </source>
</evidence>
<protein>
    <recommendedName>
        <fullName evidence="3">N-acetylmuramoyl-L-alanine amidase</fullName>
        <ecNumber evidence="3">3.5.1.28</ecNumber>
    </recommendedName>
</protein>
<proteinExistence type="inferred from homology"/>
<dbReference type="Gene3D" id="3.30.110.70">
    <property type="entry name" value="Hypothetical protein apc22750. Chain B"/>
    <property type="match status" value="1"/>
</dbReference>
<dbReference type="GO" id="GO:0009253">
    <property type="term" value="P:peptidoglycan catabolic process"/>
    <property type="evidence" value="ECO:0007669"/>
    <property type="project" value="InterPro"/>
</dbReference>
<dbReference type="EMBL" id="ANFO01000219">
    <property type="protein sequence ID" value="KGQ11388.1"/>
    <property type="molecule type" value="Genomic_DNA"/>
</dbReference>
<evidence type="ECO:0000313" key="7">
    <source>
        <dbReference type="EMBL" id="KGQ11388.1"/>
    </source>
</evidence>
<keyword evidence="5" id="KW-0961">Cell wall biogenesis/degradation</keyword>